<sequence length="199" mass="21623">MGDDADKDENKDLESDPESTTTSSTSTALLDIIASVKKEKAAATPAKVSMDLMDIIAAVKGSSKEPPADLKKKKEKKLISDQVTGDLTKDKFSAMGKYIVYKGSFWMGAFGGLSPKRHFVLANRACWIRAIEGRGGYLPREEQQKLSTKPLTIRGKNGSYTGVKKNLKDSQSLGQLSVGACVCVNSLPYFFFVLIVLCC</sequence>
<reference evidence="3 4" key="1">
    <citation type="submission" date="2024-02" db="EMBL/GenBank/DDBJ databases">
        <authorList>
            <person name="Chen Y."/>
            <person name="Shah S."/>
            <person name="Dougan E. K."/>
            <person name="Thang M."/>
            <person name="Chan C."/>
        </authorList>
    </citation>
    <scope>NUCLEOTIDE SEQUENCE [LARGE SCALE GENOMIC DNA]</scope>
</reference>
<evidence type="ECO:0000313" key="3">
    <source>
        <dbReference type="EMBL" id="CAK9050957.1"/>
    </source>
</evidence>
<feature type="transmembrane region" description="Helical" evidence="2">
    <location>
        <begin position="176"/>
        <end position="198"/>
    </location>
</feature>
<dbReference type="EMBL" id="CAXAMM010022001">
    <property type="protein sequence ID" value="CAK9050957.1"/>
    <property type="molecule type" value="Genomic_DNA"/>
</dbReference>
<keyword evidence="2" id="KW-0472">Membrane</keyword>
<proteinExistence type="predicted"/>
<evidence type="ECO:0000256" key="1">
    <source>
        <dbReference type="SAM" id="MobiDB-lite"/>
    </source>
</evidence>
<evidence type="ECO:0000256" key="2">
    <source>
        <dbReference type="SAM" id="Phobius"/>
    </source>
</evidence>
<comment type="caution">
    <text evidence="3">The sequence shown here is derived from an EMBL/GenBank/DDBJ whole genome shotgun (WGS) entry which is preliminary data.</text>
</comment>
<name>A0ABP0MJT1_9DINO</name>
<accession>A0ABP0MJT1</accession>
<feature type="region of interest" description="Disordered" evidence="1">
    <location>
        <begin position="1"/>
        <end position="25"/>
    </location>
</feature>
<keyword evidence="2" id="KW-0812">Transmembrane</keyword>
<keyword evidence="4" id="KW-1185">Reference proteome</keyword>
<organism evidence="3 4">
    <name type="scientific">Durusdinium trenchii</name>
    <dbReference type="NCBI Taxonomy" id="1381693"/>
    <lineage>
        <taxon>Eukaryota</taxon>
        <taxon>Sar</taxon>
        <taxon>Alveolata</taxon>
        <taxon>Dinophyceae</taxon>
        <taxon>Suessiales</taxon>
        <taxon>Symbiodiniaceae</taxon>
        <taxon>Durusdinium</taxon>
    </lineage>
</organism>
<keyword evidence="2" id="KW-1133">Transmembrane helix</keyword>
<dbReference type="Proteomes" id="UP001642464">
    <property type="component" value="Unassembled WGS sequence"/>
</dbReference>
<evidence type="ECO:0000313" key="4">
    <source>
        <dbReference type="Proteomes" id="UP001642464"/>
    </source>
</evidence>
<gene>
    <name evidence="3" type="ORF">SCF082_LOCUS28024</name>
</gene>
<protein>
    <submittedName>
        <fullName evidence="3">Uncharacterized protein</fullName>
    </submittedName>
</protein>